<reference evidence="3 4" key="1">
    <citation type="submission" date="2021-03" db="EMBL/GenBank/DDBJ databases">
        <title>Halorubrum sodomense MBLA0099, Whole genome shotgun sequencing.</title>
        <authorList>
            <person name="Seo M.-J."/>
            <person name="Cho E.-S."/>
            <person name="Hwang C.Y."/>
        </authorList>
    </citation>
    <scope>NUCLEOTIDE SEQUENCE [LARGE SCALE GENOMIC DNA]</scope>
    <source>
        <strain evidence="3 4">MBLA0099</strain>
    </source>
</reference>
<proteinExistence type="predicted"/>
<dbReference type="PANTHER" id="PTHR43861">
    <property type="entry name" value="TRANS-ACONITATE 2-METHYLTRANSFERASE-RELATED"/>
    <property type="match status" value="1"/>
</dbReference>
<dbReference type="OrthoDB" id="57427at2157"/>
<dbReference type="Proteomes" id="UP000679341">
    <property type="component" value="Chromosome"/>
</dbReference>
<evidence type="ECO:0000256" key="1">
    <source>
        <dbReference type="SAM" id="MobiDB-lite"/>
    </source>
</evidence>
<gene>
    <name evidence="3" type="ORF">J7656_06980</name>
</gene>
<feature type="compositionally biased region" description="Low complexity" evidence="1">
    <location>
        <begin position="228"/>
        <end position="254"/>
    </location>
</feature>
<dbReference type="EMBL" id="CP073695">
    <property type="protein sequence ID" value="QUO49069.1"/>
    <property type="molecule type" value="Genomic_DNA"/>
</dbReference>
<dbReference type="KEGG" id="hss:J7656_06980"/>
<evidence type="ECO:0000259" key="2">
    <source>
        <dbReference type="Pfam" id="PF08241"/>
    </source>
</evidence>
<dbReference type="GO" id="GO:0032259">
    <property type="term" value="P:methylation"/>
    <property type="evidence" value="ECO:0007669"/>
    <property type="project" value="UniProtKB-KW"/>
</dbReference>
<keyword evidence="4" id="KW-1185">Reference proteome</keyword>
<feature type="domain" description="Methyltransferase type 11" evidence="2">
    <location>
        <begin position="62"/>
        <end position="156"/>
    </location>
</feature>
<evidence type="ECO:0000313" key="4">
    <source>
        <dbReference type="Proteomes" id="UP000679341"/>
    </source>
</evidence>
<dbReference type="InterPro" id="IPR013216">
    <property type="entry name" value="Methyltransf_11"/>
</dbReference>
<dbReference type="Gene3D" id="3.40.50.150">
    <property type="entry name" value="Vaccinia Virus protein VP39"/>
    <property type="match status" value="1"/>
</dbReference>
<sequence length="273" mass="29105">MTDAHRENRRLWNEWSDAFQALWNADTDEGGAPPAPTPFDPDGHAATGAEYPPPIEEAAVVELGCGGGQGTVGTALAGAGRAVGVDVSEEQLRHARRLRDHYGVEAEFVQGDVTGVPLAEDAFDAAFSEAAFQLVADLDAAVREARSVLRPGGAFYLAVMHPFRELIDPDGGAPRRGYHAPPRREVEIDESYDADLVAFDRTVSELHRALVDAGFVVERVVEPEPEGGETTSEGGETTSEGGETTSEGDAAAAAEPRELLPETLGFWARLDGR</sequence>
<dbReference type="GeneID" id="64827270"/>
<dbReference type="Pfam" id="PF08241">
    <property type="entry name" value="Methyltransf_11"/>
    <property type="match status" value="1"/>
</dbReference>
<dbReference type="GO" id="GO:0008757">
    <property type="term" value="F:S-adenosylmethionine-dependent methyltransferase activity"/>
    <property type="evidence" value="ECO:0007669"/>
    <property type="project" value="InterPro"/>
</dbReference>
<dbReference type="PANTHER" id="PTHR43861:SF1">
    <property type="entry name" value="TRANS-ACONITATE 2-METHYLTRANSFERASE"/>
    <property type="match status" value="1"/>
</dbReference>
<feature type="region of interest" description="Disordered" evidence="1">
    <location>
        <begin position="25"/>
        <end position="48"/>
    </location>
</feature>
<feature type="region of interest" description="Disordered" evidence="1">
    <location>
        <begin position="220"/>
        <end position="273"/>
    </location>
</feature>
<dbReference type="RefSeq" id="WP_211554481.1">
    <property type="nucleotide sequence ID" value="NZ_CP073695.1"/>
</dbReference>
<keyword evidence="3" id="KW-0808">Transferase</keyword>
<accession>A0A8T8LPJ1</accession>
<dbReference type="AlphaFoldDB" id="A0A8T8LPJ1"/>
<dbReference type="InterPro" id="IPR029063">
    <property type="entry name" value="SAM-dependent_MTases_sf"/>
</dbReference>
<dbReference type="CDD" id="cd02440">
    <property type="entry name" value="AdoMet_MTases"/>
    <property type="match status" value="1"/>
</dbReference>
<organism evidence="3 4">
    <name type="scientific">Halorubrum ruber</name>
    <dbReference type="NCBI Taxonomy" id="2982524"/>
    <lineage>
        <taxon>Archaea</taxon>
        <taxon>Methanobacteriati</taxon>
        <taxon>Methanobacteriota</taxon>
        <taxon>Stenosarchaea group</taxon>
        <taxon>Halobacteria</taxon>
        <taxon>Halobacteriales</taxon>
        <taxon>Haloferacaceae</taxon>
        <taxon>Halorubrum</taxon>
    </lineage>
</organism>
<evidence type="ECO:0000313" key="3">
    <source>
        <dbReference type="EMBL" id="QUO49069.1"/>
    </source>
</evidence>
<dbReference type="SUPFAM" id="SSF53335">
    <property type="entry name" value="S-adenosyl-L-methionine-dependent methyltransferases"/>
    <property type="match status" value="1"/>
</dbReference>
<protein>
    <submittedName>
        <fullName evidence="3">Class I SAM-dependent methyltransferase</fullName>
    </submittedName>
</protein>
<keyword evidence="3" id="KW-0489">Methyltransferase</keyword>
<name>A0A8T8LPJ1_9EURY</name>